<sequence length="42" mass="5043">MKFFHNLTWIGICINPEGILKVNTHLFCYSDIFHHLRSPVYH</sequence>
<name>A0A0A9G5N2_ARUDO</name>
<evidence type="ECO:0000313" key="1">
    <source>
        <dbReference type="EMBL" id="JAE17846.1"/>
    </source>
</evidence>
<dbReference type="EMBL" id="GBRH01180050">
    <property type="protein sequence ID" value="JAE17846.1"/>
    <property type="molecule type" value="Transcribed_RNA"/>
</dbReference>
<reference evidence="1" key="2">
    <citation type="journal article" date="2015" name="Data Brief">
        <title>Shoot transcriptome of the giant reed, Arundo donax.</title>
        <authorList>
            <person name="Barrero R.A."/>
            <person name="Guerrero F.D."/>
            <person name="Moolhuijzen P."/>
            <person name="Goolsby J.A."/>
            <person name="Tidwell J."/>
            <person name="Bellgard S.E."/>
            <person name="Bellgard M.I."/>
        </authorList>
    </citation>
    <scope>NUCLEOTIDE SEQUENCE</scope>
    <source>
        <tissue evidence="1">Shoot tissue taken approximately 20 cm above the soil surface</tissue>
    </source>
</reference>
<proteinExistence type="predicted"/>
<organism evidence="1">
    <name type="scientific">Arundo donax</name>
    <name type="common">Giant reed</name>
    <name type="synonym">Donax arundinaceus</name>
    <dbReference type="NCBI Taxonomy" id="35708"/>
    <lineage>
        <taxon>Eukaryota</taxon>
        <taxon>Viridiplantae</taxon>
        <taxon>Streptophyta</taxon>
        <taxon>Embryophyta</taxon>
        <taxon>Tracheophyta</taxon>
        <taxon>Spermatophyta</taxon>
        <taxon>Magnoliopsida</taxon>
        <taxon>Liliopsida</taxon>
        <taxon>Poales</taxon>
        <taxon>Poaceae</taxon>
        <taxon>PACMAD clade</taxon>
        <taxon>Arundinoideae</taxon>
        <taxon>Arundineae</taxon>
        <taxon>Arundo</taxon>
    </lineage>
</organism>
<dbReference type="AlphaFoldDB" id="A0A0A9G5N2"/>
<reference evidence="1" key="1">
    <citation type="submission" date="2014-09" db="EMBL/GenBank/DDBJ databases">
        <authorList>
            <person name="Magalhaes I.L.F."/>
            <person name="Oliveira U."/>
            <person name="Santos F.R."/>
            <person name="Vidigal T.H.D.A."/>
            <person name="Brescovit A.D."/>
            <person name="Santos A.J."/>
        </authorList>
    </citation>
    <scope>NUCLEOTIDE SEQUENCE</scope>
    <source>
        <tissue evidence="1">Shoot tissue taken approximately 20 cm above the soil surface</tissue>
    </source>
</reference>
<accession>A0A0A9G5N2</accession>
<protein>
    <submittedName>
        <fullName evidence="1">Uncharacterized protein</fullName>
    </submittedName>
</protein>